<feature type="transmembrane region" description="Helical" evidence="11">
    <location>
        <begin position="121"/>
        <end position="139"/>
    </location>
</feature>
<feature type="transmembrane region" description="Helical" evidence="11">
    <location>
        <begin position="89"/>
        <end position="109"/>
    </location>
</feature>
<dbReference type="HAMAP" id="MF_01393">
    <property type="entry name" value="ATP_synth_a_bact"/>
    <property type="match status" value="1"/>
</dbReference>
<feature type="transmembrane region" description="Helical" evidence="11">
    <location>
        <begin position="185"/>
        <end position="206"/>
    </location>
</feature>
<accession>A0A542EN67</accession>
<dbReference type="Pfam" id="PF00119">
    <property type="entry name" value="ATP-synt_A"/>
    <property type="match status" value="1"/>
</dbReference>
<keyword evidence="6 11" id="KW-0375">Hydrogen ion transport</keyword>
<organism evidence="13 14">
    <name type="scientific">Kribbella jejuensis</name>
    <dbReference type="NCBI Taxonomy" id="236068"/>
    <lineage>
        <taxon>Bacteria</taxon>
        <taxon>Bacillati</taxon>
        <taxon>Actinomycetota</taxon>
        <taxon>Actinomycetes</taxon>
        <taxon>Propionibacteriales</taxon>
        <taxon>Kribbellaceae</taxon>
        <taxon>Kribbella</taxon>
    </lineage>
</organism>
<evidence type="ECO:0000313" key="14">
    <source>
        <dbReference type="Proteomes" id="UP000316298"/>
    </source>
</evidence>
<feature type="transmembrane region" description="Helical" evidence="11">
    <location>
        <begin position="28"/>
        <end position="48"/>
    </location>
</feature>
<evidence type="ECO:0000256" key="4">
    <source>
        <dbReference type="ARBA" id="ARBA00022547"/>
    </source>
</evidence>
<evidence type="ECO:0000313" key="13">
    <source>
        <dbReference type="EMBL" id="TQJ16801.1"/>
    </source>
</evidence>
<dbReference type="CDD" id="cd00310">
    <property type="entry name" value="ATP-synt_Fo_a_6"/>
    <property type="match status" value="1"/>
</dbReference>
<evidence type="ECO:0000256" key="10">
    <source>
        <dbReference type="ARBA" id="ARBA00023310"/>
    </source>
</evidence>
<proteinExistence type="inferred from homology"/>
<protein>
    <recommendedName>
        <fullName evidence="11 12">ATP synthase subunit a</fullName>
    </recommendedName>
    <alternativeName>
        <fullName evidence="11">ATP synthase F0 sector subunit a</fullName>
    </alternativeName>
    <alternativeName>
        <fullName evidence="11">F-ATPase subunit 6</fullName>
    </alternativeName>
</protein>
<keyword evidence="9 11" id="KW-0472">Membrane</keyword>
<comment type="similarity">
    <text evidence="2 11 12">Belongs to the ATPase A chain family.</text>
</comment>
<dbReference type="InterPro" id="IPR035908">
    <property type="entry name" value="F0_ATP_A_sf"/>
</dbReference>
<dbReference type="NCBIfam" id="TIGR01131">
    <property type="entry name" value="ATP_synt_6_or_A"/>
    <property type="match status" value="1"/>
</dbReference>
<dbReference type="Gene3D" id="1.20.120.220">
    <property type="entry name" value="ATP synthase, F0 complex, subunit A"/>
    <property type="match status" value="1"/>
</dbReference>
<evidence type="ECO:0000256" key="12">
    <source>
        <dbReference type="RuleBase" id="RU000483"/>
    </source>
</evidence>
<keyword evidence="14" id="KW-1185">Reference proteome</keyword>
<name>A0A542EN67_9ACTN</name>
<comment type="subcellular location">
    <subcellularLocation>
        <location evidence="11 12">Cell membrane</location>
        <topology evidence="11 12">Multi-pass membrane protein</topology>
    </subcellularLocation>
    <subcellularLocation>
        <location evidence="1">Membrane</location>
        <topology evidence="1">Multi-pass membrane protein</topology>
    </subcellularLocation>
</comment>
<gene>
    <name evidence="11" type="primary">atpB</name>
    <name evidence="13" type="ORF">FB475_0906</name>
</gene>
<dbReference type="PROSITE" id="PS00449">
    <property type="entry name" value="ATPASE_A"/>
    <property type="match status" value="1"/>
</dbReference>
<evidence type="ECO:0000256" key="6">
    <source>
        <dbReference type="ARBA" id="ARBA00022781"/>
    </source>
</evidence>
<dbReference type="Proteomes" id="UP000316298">
    <property type="component" value="Unassembled WGS sequence"/>
</dbReference>
<evidence type="ECO:0000256" key="1">
    <source>
        <dbReference type="ARBA" id="ARBA00004141"/>
    </source>
</evidence>
<feature type="transmembrane region" description="Helical" evidence="11">
    <location>
        <begin position="213"/>
        <end position="232"/>
    </location>
</feature>
<dbReference type="EMBL" id="VFMM01000001">
    <property type="protein sequence ID" value="TQJ16801.1"/>
    <property type="molecule type" value="Genomic_DNA"/>
</dbReference>
<keyword evidence="7 11" id="KW-1133">Transmembrane helix</keyword>
<evidence type="ECO:0000256" key="8">
    <source>
        <dbReference type="ARBA" id="ARBA00023065"/>
    </source>
</evidence>
<evidence type="ECO:0000256" key="7">
    <source>
        <dbReference type="ARBA" id="ARBA00022989"/>
    </source>
</evidence>
<evidence type="ECO:0000256" key="9">
    <source>
        <dbReference type="ARBA" id="ARBA00023136"/>
    </source>
</evidence>
<comment type="caution">
    <text evidence="13">The sequence shown here is derived from an EMBL/GenBank/DDBJ whole genome shotgun (WGS) entry which is preliminary data.</text>
</comment>
<keyword evidence="3 11" id="KW-0813">Transport</keyword>
<dbReference type="InterPro" id="IPR023011">
    <property type="entry name" value="ATP_synth_F0_asu_AS"/>
</dbReference>
<keyword evidence="10 11" id="KW-0066">ATP synthesis</keyword>
<dbReference type="GO" id="GO:0046933">
    <property type="term" value="F:proton-transporting ATP synthase activity, rotational mechanism"/>
    <property type="evidence" value="ECO:0007669"/>
    <property type="project" value="UniProtKB-UniRule"/>
</dbReference>
<comment type="function">
    <text evidence="11 12">Key component of the proton channel; it plays a direct role in the translocation of protons across the membrane.</text>
</comment>
<sequence>MIAGVSTEFTPPGPESFDLPPIIPGVDWFTKPVLVAALTVVVIVWFFWGASRKAAVVPSKLQFTGELAYNFVRNSIARDAIGSQEYMKYVPYLCGLFFFMLLNNLAGSIPLIQFPTFSHAGWAYVAAVMSWVIYNAVGIRKHGAWGYFKHQTMPAGVPAWLMPLMIPIEFISNILVRPISLSLRLFANMFAGHLLLGVFVLGGEYLVFESGKVFYAGVGVVTFVMGIAIAALEVFVQSIQAYIFVVLTAQYIGSAISEEH</sequence>
<evidence type="ECO:0000256" key="2">
    <source>
        <dbReference type="ARBA" id="ARBA00006810"/>
    </source>
</evidence>
<keyword evidence="5 11" id="KW-0812">Transmembrane</keyword>
<evidence type="ECO:0000256" key="5">
    <source>
        <dbReference type="ARBA" id="ARBA00022692"/>
    </source>
</evidence>
<dbReference type="InterPro" id="IPR000568">
    <property type="entry name" value="ATP_synth_F0_asu"/>
</dbReference>
<dbReference type="RefSeq" id="WP_141852790.1">
    <property type="nucleotide sequence ID" value="NZ_BAAAKA010000034.1"/>
</dbReference>
<keyword evidence="11" id="KW-1003">Cell membrane</keyword>
<dbReference type="SUPFAM" id="SSF81336">
    <property type="entry name" value="F1F0 ATP synthase subunit A"/>
    <property type="match status" value="1"/>
</dbReference>
<keyword evidence="4 11" id="KW-0138">CF(0)</keyword>
<dbReference type="AlphaFoldDB" id="A0A542EN67"/>
<dbReference type="InterPro" id="IPR045083">
    <property type="entry name" value="ATP_synth_F0_asu_bact/mt"/>
</dbReference>
<keyword evidence="8 11" id="KW-0406">Ion transport</keyword>
<dbReference type="PANTHER" id="PTHR11410">
    <property type="entry name" value="ATP SYNTHASE SUBUNIT A"/>
    <property type="match status" value="1"/>
</dbReference>
<evidence type="ECO:0000256" key="3">
    <source>
        <dbReference type="ARBA" id="ARBA00022448"/>
    </source>
</evidence>
<dbReference type="GO" id="GO:0005886">
    <property type="term" value="C:plasma membrane"/>
    <property type="evidence" value="ECO:0007669"/>
    <property type="project" value="UniProtKB-SubCell"/>
</dbReference>
<reference evidence="13 14" key="1">
    <citation type="submission" date="2019-06" db="EMBL/GenBank/DDBJ databases">
        <title>Sequencing the genomes of 1000 actinobacteria strains.</title>
        <authorList>
            <person name="Klenk H.-P."/>
        </authorList>
    </citation>
    <scope>NUCLEOTIDE SEQUENCE [LARGE SCALE GENOMIC DNA]</scope>
    <source>
        <strain evidence="13 14">DSM 17305</strain>
    </source>
</reference>
<dbReference type="PANTHER" id="PTHR11410:SF0">
    <property type="entry name" value="ATP SYNTHASE SUBUNIT A"/>
    <property type="match status" value="1"/>
</dbReference>
<dbReference type="PRINTS" id="PR00123">
    <property type="entry name" value="ATPASEA"/>
</dbReference>
<dbReference type="OrthoDB" id="9809130at2"/>
<dbReference type="GO" id="GO:0045259">
    <property type="term" value="C:proton-transporting ATP synthase complex"/>
    <property type="evidence" value="ECO:0007669"/>
    <property type="project" value="UniProtKB-KW"/>
</dbReference>
<evidence type="ECO:0000256" key="11">
    <source>
        <dbReference type="HAMAP-Rule" id="MF_01393"/>
    </source>
</evidence>